<proteinExistence type="predicted"/>
<accession>A0A3P9BSA8</accession>
<reference evidence="2 3" key="1">
    <citation type="journal article" date="2014" name="Nature">
        <title>The genomic substrate for adaptive radiation in African cichlid fish.</title>
        <authorList>
            <person name="Brawand D."/>
            <person name="Wagner C.E."/>
            <person name="Li Y.I."/>
            <person name="Malinsky M."/>
            <person name="Keller I."/>
            <person name="Fan S."/>
            <person name="Simakov O."/>
            <person name="Ng A.Y."/>
            <person name="Lim Z.W."/>
            <person name="Bezault E."/>
            <person name="Turner-Maier J."/>
            <person name="Johnson J."/>
            <person name="Alcazar R."/>
            <person name="Noh H.J."/>
            <person name="Russell P."/>
            <person name="Aken B."/>
            <person name="Alfoldi J."/>
            <person name="Amemiya C."/>
            <person name="Azzouzi N."/>
            <person name="Baroiller J.F."/>
            <person name="Barloy-Hubler F."/>
            <person name="Berlin A."/>
            <person name="Bloomquist R."/>
            <person name="Carleton K.L."/>
            <person name="Conte M.A."/>
            <person name="D'Cotta H."/>
            <person name="Eshel O."/>
            <person name="Gaffney L."/>
            <person name="Galibert F."/>
            <person name="Gante H.F."/>
            <person name="Gnerre S."/>
            <person name="Greuter L."/>
            <person name="Guyon R."/>
            <person name="Haddad N.S."/>
            <person name="Haerty W."/>
            <person name="Harris R.M."/>
            <person name="Hofmann H.A."/>
            <person name="Hourlier T."/>
            <person name="Hulata G."/>
            <person name="Jaffe D.B."/>
            <person name="Lara M."/>
            <person name="Lee A.P."/>
            <person name="MacCallum I."/>
            <person name="Mwaiko S."/>
            <person name="Nikaido M."/>
            <person name="Nishihara H."/>
            <person name="Ozouf-Costaz C."/>
            <person name="Penman D.J."/>
            <person name="Przybylski D."/>
            <person name="Rakotomanga M."/>
            <person name="Renn S.C.P."/>
            <person name="Ribeiro F.J."/>
            <person name="Ron M."/>
            <person name="Salzburger W."/>
            <person name="Sanchez-Pulido L."/>
            <person name="Santos M.E."/>
            <person name="Searle S."/>
            <person name="Sharpe T."/>
            <person name="Swofford R."/>
            <person name="Tan F.J."/>
            <person name="Williams L."/>
            <person name="Young S."/>
            <person name="Yin S."/>
            <person name="Okada N."/>
            <person name="Kocher T.D."/>
            <person name="Miska E.A."/>
            <person name="Lander E.S."/>
            <person name="Venkatesh B."/>
            <person name="Fernald R.D."/>
            <person name="Meyer A."/>
            <person name="Ponting C.P."/>
            <person name="Streelman J.T."/>
            <person name="Lindblad-Toh K."/>
            <person name="Seehausen O."/>
            <person name="Di Palma F."/>
        </authorList>
    </citation>
    <scope>NUCLEOTIDE SEQUENCE</scope>
</reference>
<dbReference type="PANTHER" id="PTHR43696:SF9">
    <property type="entry name" value="COILED-COIL DOMAIN-CONTAINING PROTEIN 157"/>
    <property type="match status" value="1"/>
</dbReference>
<keyword evidence="1" id="KW-0175">Coiled coil</keyword>
<reference evidence="2" key="3">
    <citation type="submission" date="2025-09" db="UniProtKB">
        <authorList>
            <consortium name="Ensembl"/>
        </authorList>
    </citation>
    <scope>IDENTIFICATION</scope>
</reference>
<reference evidence="2" key="2">
    <citation type="submission" date="2025-08" db="UniProtKB">
        <authorList>
            <consortium name="Ensembl"/>
        </authorList>
    </citation>
    <scope>IDENTIFICATION</scope>
</reference>
<dbReference type="InterPro" id="IPR029681">
    <property type="entry name" value="CCDC157"/>
</dbReference>
<feature type="coiled-coil region" evidence="1">
    <location>
        <begin position="5"/>
        <end position="152"/>
    </location>
</feature>
<evidence type="ECO:0000313" key="2">
    <source>
        <dbReference type="Ensembl" id="ENSMZEP00005012804.1"/>
    </source>
</evidence>
<organism evidence="2 3">
    <name type="scientific">Maylandia zebra</name>
    <name type="common">zebra mbuna</name>
    <dbReference type="NCBI Taxonomy" id="106582"/>
    <lineage>
        <taxon>Eukaryota</taxon>
        <taxon>Metazoa</taxon>
        <taxon>Chordata</taxon>
        <taxon>Craniata</taxon>
        <taxon>Vertebrata</taxon>
        <taxon>Euteleostomi</taxon>
        <taxon>Actinopterygii</taxon>
        <taxon>Neopterygii</taxon>
        <taxon>Teleostei</taxon>
        <taxon>Neoteleostei</taxon>
        <taxon>Acanthomorphata</taxon>
        <taxon>Ovalentaria</taxon>
        <taxon>Cichlomorphae</taxon>
        <taxon>Cichliformes</taxon>
        <taxon>Cichlidae</taxon>
        <taxon>African cichlids</taxon>
        <taxon>Pseudocrenilabrinae</taxon>
        <taxon>Haplochromini</taxon>
        <taxon>Maylandia</taxon>
        <taxon>Maylandia zebra complex</taxon>
    </lineage>
</organism>
<dbReference type="Ensembl" id="ENSMZET00005013248.1">
    <property type="protein sequence ID" value="ENSMZEP00005012804.1"/>
    <property type="gene ID" value="ENSMZEG00005009615.1"/>
</dbReference>
<dbReference type="STRING" id="106582.ENSMZEP00005012804"/>
<dbReference type="AlphaFoldDB" id="A0A3P9BSA8"/>
<protein>
    <submittedName>
        <fullName evidence="2">Uncharacterized protein</fullName>
    </submittedName>
</protein>
<name>A0A3P9BSA8_9CICH</name>
<dbReference type="GeneTree" id="ENSGT00390000013684"/>
<dbReference type="Proteomes" id="UP000265160">
    <property type="component" value="LG12"/>
</dbReference>
<keyword evidence="3" id="KW-1185">Reference proteome</keyword>
<dbReference type="PANTHER" id="PTHR43696">
    <property type="entry name" value="COILED-COIL DOMAIN-CONTAINING PROTEIN 157"/>
    <property type="match status" value="1"/>
</dbReference>
<sequence>MQAKQKSLLERVDALDKECEELQKQLGERDERQIGLQSQLQQMSEEKEELRAQLTQQQDLCLKLQNEKQTLQKHTDELNNCVDELKEYVQALRERERLLVAFPELSPLAQPQSTGNVLLDMQQQLQANSIRINVLEQENSTLLRSLEKLGERAQHNASRYLDSTLSFQSLINHITRSTYFHLRNISRLRPFLTPHAAAVLVHSLVTSRVDYWNSLLFGVPNKSLHKLQLLQNSAARIITCTPSRKHINLFFDSFTGCL</sequence>
<evidence type="ECO:0000313" key="3">
    <source>
        <dbReference type="Proteomes" id="UP000265160"/>
    </source>
</evidence>
<evidence type="ECO:0000256" key="1">
    <source>
        <dbReference type="SAM" id="Coils"/>
    </source>
</evidence>